<dbReference type="NCBIfam" id="TIGR04131">
    <property type="entry name" value="Bac_Flav_CTERM"/>
    <property type="match status" value="1"/>
</dbReference>
<feature type="compositionally biased region" description="Acidic residues" evidence="1">
    <location>
        <begin position="3149"/>
        <end position="3158"/>
    </location>
</feature>
<organism evidence="4 5">
    <name type="scientific">Parapedobacter indicus</name>
    <dbReference type="NCBI Taxonomy" id="1477437"/>
    <lineage>
        <taxon>Bacteria</taxon>
        <taxon>Pseudomonadati</taxon>
        <taxon>Bacteroidota</taxon>
        <taxon>Sphingobacteriia</taxon>
        <taxon>Sphingobacteriales</taxon>
        <taxon>Sphingobacteriaceae</taxon>
        <taxon>Parapedobacter</taxon>
    </lineage>
</organism>
<dbReference type="Gene3D" id="2.60.40.740">
    <property type="match status" value="1"/>
</dbReference>
<dbReference type="NCBIfam" id="TIGR01451">
    <property type="entry name" value="B_ant_repeat"/>
    <property type="match status" value="3"/>
</dbReference>
<dbReference type="InterPro" id="IPR044023">
    <property type="entry name" value="Ig_7"/>
</dbReference>
<evidence type="ECO:0000256" key="2">
    <source>
        <dbReference type="SAM" id="Phobius"/>
    </source>
</evidence>
<feature type="compositionally biased region" description="Acidic residues" evidence="1">
    <location>
        <begin position="3812"/>
        <end position="3824"/>
    </location>
</feature>
<protein>
    <submittedName>
        <fullName evidence="4">Conserved repeat domain-containing protein/gliding motility-associated C-terminal domain-containing protein</fullName>
    </submittedName>
</protein>
<evidence type="ECO:0000313" key="5">
    <source>
        <dbReference type="Proteomes" id="UP000198670"/>
    </source>
</evidence>
<gene>
    <name evidence="4" type="ORF">SAMN05444682_110236</name>
</gene>
<feature type="region of interest" description="Disordered" evidence="1">
    <location>
        <begin position="3270"/>
        <end position="3298"/>
    </location>
</feature>
<dbReference type="Gene3D" id="2.60.40.10">
    <property type="entry name" value="Immunoglobulins"/>
    <property type="match status" value="1"/>
</dbReference>
<feature type="region of interest" description="Disordered" evidence="1">
    <location>
        <begin position="3140"/>
        <end position="3163"/>
    </location>
</feature>
<dbReference type="EMBL" id="FOQO01000010">
    <property type="protein sequence ID" value="SFJ52994.1"/>
    <property type="molecule type" value="Genomic_DNA"/>
</dbReference>
<dbReference type="PROSITE" id="PS50093">
    <property type="entry name" value="PKD"/>
    <property type="match status" value="1"/>
</dbReference>
<accession>A0A1I3S2F3</accession>
<dbReference type="InterPro" id="IPR001434">
    <property type="entry name" value="OmcB-like_DUF11"/>
</dbReference>
<evidence type="ECO:0000256" key="1">
    <source>
        <dbReference type="SAM" id="MobiDB-lite"/>
    </source>
</evidence>
<sequence>MEASSTYLKTSFLRFIICCLAAIVVLFSPFGEVMGQTKVYSDLSPSSGIRAWGAISGNESTDNSVLHGVFGDDHIAISETSGTLGTNFEASLFAKTKTLLGLGYNGEAWVQYKFADDLPSGTKVLIPFDLPESSGLNLDLLNLVGGLLGLVEDNIVNASVYSGASEGSNGTEITSGIYKDIVRDAEGNLCFLITSTGSTFNSVRFSLRYQTTLLGVNLGSSLTSKTYDAYYLEGVDACTSVLFTDLGRSQNINVNLSETVINPEFVLDENTSNYSEIRLGLLSAGATASQSLYFPELSEPNSILNVRLQVNPAALNVNLLGAYGVRAYNGDTQVFEQVIDGGLIGGVDVLSLLGSGGIVTIPFEIANQYDRVEVVLYSTVNLNVGSGVRLYGASRTSAGCPPPPPTPSPLIDPVCANATIVAMQNVDDPQNAVDGDFDSYATIRSDAGVLIGLGGNEGHLEVAFDNPVPVGKTAYVRIDYDDNILKALLAGSLGNVVAYLLDNLVLGNHYFDVVLTNSGAPVLTTSGNDFFASANGQVRIVQDRLGRYYIAIKAENEFTNIRLVDHTVGALGVLTPDKYLNVYSICYENSDAICDPAFATYVGGEGIDLAVTPLGDVGVTDAPFAIDGNLATASTISIGNVGVGASVYQYVNYHSLSAEADHFRVKLKMPGGAVTAEVLGSIVIKAFDGNDEVYSQQLTSGLLSGVDLLEQIANQEMLNIPIAPGKPFDRVAVGIESLVSANVIDNPLEIYSIERFSADCPDPELTVPDPTETPFEQSSCEAEVVAWDHANFPFWAADGNNETFATLSANSGALAGIGAYTGYLEYEFASEIPANKTTYIRIDMEEDLLGRLLSGTLGTLLDDVGGLLLGDHYFSVEAKPSIDGAPVLTGSSQSGFAGVTGGDLRLVQDNIGRYYIAVTPDAPYKNIRITEHFPALVGTTQEGSTMNIYEACQEIGTDACLPARFTSFDQTGLSLGALNGAGVTNADHAINSNSSDYSEISTGTVAIAAQVSQRIYFNQLSQTGDDLRIRLQMSAPTLLTADVLGNYEVVTYHGAEEQERFTLQDGGIINDLNILNILFNSGGIQTLTFETTKPYDRVDVVVGSLLNATTNSPVRLYEVKRIGAGCPPDPATESPFENPTCIAELIDASNADDIQNLFDDDFDTYAVLNSGAGTLLGINEYEGFVELGFGQDIEAGKTAYVRIDFDPTLLENLLGGSIGGALASVVDNLTLGDHYFSIQAKNANSVVLEGASNDNFGGNTDRIRIVQDKFGRYYIAITPDEAFDAIRITDHTNSALGVLARPNTMNVYGACVDNPTADCQPVFVTSFDATGLDLDLADLGGSGVTDASDAIDDNTTNYSEINLGAVAVGKSVEQYFDFRKPALPTEVVNITLSYGTGAVDLNLLGSIEIKAYNETVEVAQLDWNGGIINGVNVLNALNNGGKAVIPFGPGVEYDRISVGITGVAGLSVLPALRIYAVEKDCNVPQFVAWKSYVVDGDASLASVKGSETVEYTIHVRNTGTVALEDLILTDVLPAHTALVAGSISDGGTEAAGTLTWENVDVPVAGEALVSFSVTVDQNLTGVSEITNVALVKLDASDPGVETFPPLDNQNPIDPDESGDTGTIIPVEQIYSLVSWKAYAITGGTSATSVSGGETVEYTIYVRNTGNQDLTNVVVSDVLPAGVTYVSGGTLTGSTVSFNIGSLAVGATSTGRSFTVRVDDDLTGVDMVRNVAVVNGDDLTPTESYPPVDNETPGEPDDTGDTGTEIPVVPLHDIDISLNGLTSGGNTGPAVSGETITYTITVENTGNKDLTGVELSALVPTNTTFGSSADGGTDSGTGTVNFPTFDLGVGETLTFTYDVDVDPIDPSVVTSIDNTGTVTFRNEGNTADETRTANHTMNTSCITLDASGISLPGNDEICEGGSITLNASLTGGPIAGAQFLWFNNPSLTGTPLVGDAVTVSPDATTTYYVIVNAEGYCFDTPPAQVTITVNPQPSIPTIGYTGGLEICAGESLVLTATATGATRYVWYKDGVLQTETSATFAATESGVYTVAAENAAGCPSAVSAPVIVVVTPRASSADLNVDGNGGPVCEGSSVSLTASSATIANPVFNWYSDAALTELIFTGTSLTINPAENITLYVTVQGDGVCETAPVDAEAVAVVVNSTPDFLVDGPLNFSIEVGNSVTLPTITALTATVTWYDNDGNVYADPVATETFDTPGTYTYTAVITEADHCTVTVSVVINVYAAGECPPVYNRVYATDGSEYGVSSLLFVDLGTVNNPTNAADGDIDTYSELTEGANALGLLGQTYQILKWNTTVDAGTPVSIKLGKQFSTANVLGSLRIVAVDASGNAVSTVHNVESNILDAAGGLNVYDYTFTPADGNGQPVPYVGVKVYYQGAISLLQTARIYEAYYHEVGAVDCGDDEVLDVLHGVENPIDGLGVANALIGVTDPENVVDGDPGTVAVMNNVAGVNAQTRLEVRYSTPGLAGDEVHIQFTDPSSLLLVGALESFTIQPYLGDAPVGDPIVEDGTTLRIELLTDGSAGEAIYTADRPFDRIKMLYGGVASVLDQLYVNEITRVVPQMEIGDNGDNTFEICEGGDIVIPEPDNCTSYLIYDLAAGGTVVDISTLPAGVHTLYIQTVRFGTCEVGERTEIEVTINALPVAPVVSDREVCQTPLAGDELYEVTALVSHTLNYYETETATTPLSDVPVVNSAVPGVYTVYVSQVSTVTGCEGPRATVTIEVMETVRPALTELEQTFCEIDRATVSDLNTDGATGTLNWYLTAADGTALTGTELLVSGAYYAAQVADGCESVSRTEVMVSITETLAPTIDNATPEFCATDNRTLADLQVVGTDIKWYASATSTDVLPATTVLEDGVTYYATQMGDNCESAERLAVTPVVSDCTALLSITKTADEDRVTAGESTSFTLTITNEGPGAILSGDVIKLGERPSEGVTITGYEVASGNGTIDGSGNSATVTANALIPVGGIITVKVTATVDADAPATITNGIDVWGPDKDPETDPKDDEDDTPPIPVDRESALSITKVADEARVKAGESTSFTLTITNNGPSVIEVGKEINLTERPGEGVTITGYEVTAGNAIVAGNGNTAVLTTTGKIAVGGTITVKVTADVAANAGETITNGITVWGPDKDPETDPEDDEDDTPPIPVDHDAVLSITKVADQDRVTAGESTSFTLTITNEGPAVVASGKEISLTERPGEGVIITGYEVTSGNGTAAGTGNSATVTTSEAIAVGGTIIVKVTATIDADAPATITNGIDVWGPDKNPETDPKDDEDDTPPIPVDRESTLGITKVADEARVKAGEPTSFTLTITNNGPSFIEVGKEINLTERPGEGVTITGYEVTAGAATVAGDGNAAVLTTTGKIAVGGAITVKVTADVAANAGETITNGITVWGPDKDPETDPEDDEDDTPPIPVDHDAVLSITKVADQARVKAGEPTSFTLTITNEGPAVIASGKVISLTERPSQGVTITGYEVTSDNGTASGTGNSATVTTSKAIAVGGTIIVKVTADVAANAGETITNGIGVWGPDKDPGTDDPDDEDDTPPIPVDHESVLSITKTANDQRVISGGTTSFEVTVTNNGPAVMAVGETIAVEERPSAGLAITGYEVTSNNATIGGNGNNRQLTTTAAIAVGGTITFTVTADVTALGGSNVSNGIAVWGPDKNPTTDEEDDEDETPEIPVERPYTLSVEKVADQSLVTAGKPTTFTVTVTNNGPMAIESGKEIALQERPGAGVTITGYQVVSGAASVIGTGNQATITTSDAIEVGATIVIKITADVAATATGTITNGITVWAPDRDPDTDDPDDEDDTDPIPVDATLVIPNLFTPNGDGLNDLFVIKNLLQYQGRELVIINRWGNQVYKSNSYNNEWDGGSLAEGTYYYILRVRNGNNGEWRTYKGAVAIIRVTGR</sequence>
<name>A0A1I3S2F3_9SPHI</name>
<dbReference type="PANTHER" id="PTHR34819">
    <property type="entry name" value="LARGE CYSTEINE-RICH PERIPLASMIC PROTEIN OMCB"/>
    <property type="match status" value="1"/>
</dbReference>
<feature type="region of interest" description="Disordered" evidence="1">
    <location>
        <begin position="3537"/>
        <end position="3563"/>
    </location>
</feature>
<feature type="transmembrane region" description="Helical" evidence="2">
    <location>
        <begin position="12"/>
        <end position="31"/>
    </location>
</feature>
<dbReference type="Pfam" id="PF19081">
    <property type="entry name" value="Ig_7"/>
    <property type="match status" value="4"/>
</dbReference>
<dbReference type="Pfam" id="PF13585">
    <property type="entry name" value="CHU_C"/>
    <property type="match status" value="1"/>
</dbReference>
<feature type="domain" description="PKD" evidence="3">
    <location>
        <begin position="2194"/>
        <end position="2245"/>
    </location>
</feature>
<keyword evidence="2" id="KW-0472">Membrane</keyword>
<dbReference type="OrthoDB" id="5726170at2"/>
<proteinExistence type="predicted"/>
<feature type="region of interest" description="Disordered" evidence="1">
    <location>
        <begin position="3672"/>
        <end position="3693"/>
    </location>
</feature>
<feature type="compositionally biased region" description="Acidic residues" evidence="1">
    <location>
        <begin position="3548"/>
        <end position="3557"/>
    </location>
</feature>
<dbReference type="Pfam" id="PF01345">
    <property type="entry name" value="DUF11"/>
    <property type="match status" value="10"/>
</dbReference>
<reference evidence="4 5" key="1">
    <citation type="submission" date="2016-10" db="EMBL/GenBank/DDBJ databases">
        <authorList>
            <person name="de Groot N.N."/>
        </authorList>
    </citation>
    <scope>NUCLEOTIDE SEQUENCE [LARGE SCALE GENOMIC DNA]</scope>
    <source>
        <strain evidence="4 5">RK1</strain>
    </source>
</reference>
<evidence type="ECO:0000259" key="3">
    <source>
        <dbReference type="PROSITE" id="PS50093"/>
    </source>
</evidence>
<feature type="region of interest" description="Disordered" evidence="1">
    <location>
        <begin position="3003"/>
        <end position="3033"/>
    </location>
</feature>
<feature type="compositionally biased region" description="Acidic residues" evidence="1">
    <location>
        <begin position="3415"/>
        <end position="3424"/>
    </location>
</feature>
<dbReference type="Gene3D" id="2.60.40.3080">
    <property type="match status" value="1"/>
</dbReference>
<dbReference type="Proteomes" id="UP000198670">
    <property type="component" value="Unassembled WGS sequence"/>
</dbReference>
<keyword evidence="2" id="KW-0812">Transmembrane</keyword>
<feature type="region of interest" description="Disordered" evidence="1">
    <location>
        <begin position="3806"/>
        <end position="3826"/>
    </location>
</feature>
<dbReference type="STRING" id="1477437.SAMN05444682_110236"/>
<dbReference type="InterPro" id="IPR051172">
    <property type="entry name" value="Chlamydia_OmcB"/>
</dbReference>
<evidence type="ECO:0000313" key="4">
    <source>
        <dbReference type="EMBL" id="SFJ52994.1"/>
    </source>
</evidence>
<feature type="region of interest" description="Disordered" evidence="1">
    <location>
        <begin position="1736"/>
        <end position="1762"/>
    </location>
</feature>
<dbReference type="InterPro" id="IPR047589">
    <property type="entry name" value="DUF11_rpt"/>
</dbReference>
<dbReference type="InterPro" id="IPR000601">
    <property type="entry name" value="PKD_dom"/>
</dbReference>
<dbReference type="RefSeq" id="WP_090629897.1">
    <property type="nucleotide sequence ID" value="NZ_FOQO01000010.1"/>
</dbReference>
<dbReference type="InterPro" id="IPR013783">
    <property type="entry name" value="Ig-like_fold"/>
</dbReference>
<feature type="region of interest" description="Disordered" evidence="1">
    <location>
        <begin position="3406"/>
        <end position="3430"/>
    </location>
</feature>
<keyword evidence="2" id="KW-1133">Transmembrane helix</keyword>
<dbReference type="InterPro" id="IPR026341">
    <property type="entry name" value="T9SS_type_B"/>
</dbReference>
<dbReference type="PANTHER" id="PTHR34819:SF3">
    <property type="entry name" value="CELL SURFACE PROTEIN"/>
    <property type="match status" value="1"/>
</dbReference>
<feature type="compositionally biased region" description="Acidic residues" evidence="1">
    <location>
        <begin position="3681"/>
        <end position="3691"/>
    </location>
</feature>
<keyword evidence="5" id="KW-1185">Reference proteome</keyword>